<comment type="caution">
    <text evidence="2">The sequence shown here is derived from an EMBL/GenBank/DDBJ whole genome shotgun (WGS) entry which is preliminary data.</text>
</comment>
<evidence type="ECO:0000313" key="2">
    <source>
        <dbReference type="EMBL" id="RIH93003.1"/>
    </source>
</evidence>
<keyword evidence="1" id="KW-1133">Transmembrane helix</keyword>
<dbReference type="EMBL" id="QWLB01000011">
    <property type="protein sequence ID" value="RIH93003.1"/>
    <property type="molecule type" value="Genomic_DNA"/>
</dbReference>
<evidence type="ECO:0000313" key="3">
    <source>
        <dbReference type="Proteomes" id="UP000266178"/>
    </source>
</evidence>
<keyword evidence="3" id="KW-1185">Reference proteome</keyword>
<name>A0A399FA68_9DEIN</name>
<dbReference type="RefSeq" id="WP_119356631.1">
    <property type="nucleotide sequence ID" value="NZ_BJXM01000003.1"/>
</dbReference>
<proteinExistence type="predicted"/>
<keyword evidence="1" id="KW-0472">Membrane</keyword>
<protein>
    <recommendedName>
        <fullName evidence="4">DUF2946 domain-containing protein</fullName>
    </recommendedName>
</protein>
<reference evidence="2 3" key="1">
    <citation type="submission" date="2018-08" db="EMBL/GenBank/DDBJ databases">
        <title>Meiothermus granaticius genome AF-68 sequencing project.</title>
        <authorList>
            <person name="Da Costa M.S."/>
            <person name="Albuquerque L."/>
            <person name="Raposo P."/>
            <person name="Froufe H.J.C."/>
            <person name="Barroso C.S."/>
            <person name="Egas C."/>
        </authorList>
    </citation>
    <scope>NUCLEOTIDE SEQUENCE [LARGE SCALE GENOMIC DNA]</scope>
    <source>
        <strain evidence="2 3">AF-68</strain>
    </source>
</reference>
<gene>
    <name evidence="2" type="ORF">Mgrana_01127</name>
</gene>
<dbReference type="AlphaFoldDB" id="A0A399FA68"/>
<organism evidence="2 3">
    <name type="scientific">Meiothermus granaticius NBRC 107808</name>
    <dbReference type="NCBI Taxonomy" id="1227551"/>
    <lineage>
        <taxon>Bacteria</taxon>
        <taxon>Thermotogati</taxon>
        <taxon>Deinococcota</taxon>
        <taxon>Deinococci</taxon>
        <taxon>Thermales</taxon>
        <taxon>Thermaceae</taxon>
        <taxon>Meiothermus</taxon>
    </lineage>
</organism>
<keyword evidence="1" id="KW-0812">Transmembrane</keyword>
<dbReference type="Proteomes" id="UP000266178">
    <property type="component" value="Unassembled WGS sequence"/>
</dbReference>
<accession>A0A399FA68</accession>
<sequence>MRLGHPQPIPLHRAMVAGLVLMLLLTSTLVALRGIAMMNHMALLDQATHCSTPQPSAHAPSSLPKSHLEHCSLCFAQWIETSSAEDLTVKRLEVTHLRRLHLYAAQAKNEFLQTVVPRGPPVLL</sequence>
<evidence type="ECO:0008006" key="4">
    <source>
        <dbReference type="Google" id="ProtNLM"/>
    </source>
</evidence>
<feature type="transmembrane region" description="Helical" evidence="1">
    <location>
        <begin position="12"/>
        <end position="32"/>
    </location>
</feature>
<evidence type="ECO:0000256" key="1">
    <source>
        <dbReference type="SAM" id="Phobius"/>
    </source>
</evidence>